<evidence type="ECO:0000313" key="8">
    <source>
        <dbReference type="EMBL" id="WOK06794.1"/>
    </source>
</evidence>
<dbReference type="CDD" id="cd08010">
    <property type="entry name" value="MltG_like"/>
    <property type="match status" value="1"/>
</dbReference>
<accession>A0ABZ0IRN4</accession>
<dbReference type="Gene3D" id="3.30.160.60">
    <property type="entry name" value="Classic Zinc Finger"/>
    <property type="match status" value="1"/>
</dbReference>
<keyword evidence="1 7" id="KW-1003">Cell membrane</keyword>
<organism evidence="8 9">
    <name type="scientific">Imperialibacter roseus</name>
    <dbReference type="NCBI Taxonomy" id="1324217"/>
    <lineage>
        <taxon>Bacteria</taxon>
        <taxon>Pseudomonadati</taxon>
        <taxon>Bacteroidota</taxon>
        <taxon>Cytophagia</taxon>
        <taxon>Cytophagales</taxon>
        <taxon>Flammeovirgaceae</taxon>
        <taxon>Imperialibacter</taxon>
    </lineage>
</organism>
<dbReference type="EMBL" id="CP136051">
    <property type="protein sequence ID" value="WOK06794.1"/>
    <property type="molecule type" value="Genomic_DNA"/>
</dbReference>
<dbReference type="Proteomes" id="UP001302349">
    <property type="component" value="Chromosome"/>
</dbReference>
<keyword evidence="3 7" id="KW-1133">Transmembrane helix</keyword>
<keyword evidence="5 7" id="KW-0456">Lyase</keyword>
<evidence type="ECO:0000256" key="2">
    <source>
        <dbReference type="ARBA" id="ARBA00022692"/>
    </source>
</evidence>
<evidence type="ECO:0000256" key="1">
    <source>
        <dbReference type="ARBA" id="ARBA00022475"/>
    </source>
</evidence>
<comment type="similarity">
    <text evidence="7">Belongs to the transglycosylase MltG family.</text>
</comment>
<gene>
    <name evidence="7 8" type="primary">mltG</name>
    <name evidence="8" type="ORF">RT717_27380</name>
</gene>
<comment type="function">
    <text evidence="7">Functions as a peptidoglycan terminase that cleaves nascent peptidoglycan strands endolytically to terminate their elongation.</text>
</comment>
<keyword evidence="9" id="KW-1185">Reference proteome</keyword>
<evidence type="ECO:0000256" key="6">
    <source>
        <dbReference type="ARBA" id="ARBA00023316"/>
    </source>
</evidence>
<comment type="catalytic activity">
    <reaction evidence="7">
        <text>a peptidoglycan chain = a peptidoglycan chain with N-acetyl-1,6-anhydromuramyl-[peptide] at the reducing end + a peptidoglycan chain with N-acetylglucosamine at the non-reducing end.</text>
        <dbReference type="EC" id="4.2.2.29"/>
    </reaction>
</comment>
<evidence type="ECO:0000256" key="7">
    <source>
        <dbReference type="HAMAP-Rule" id="MF_02065"/>
    </source>
</evidence>
<proteinExistence type="inferred from homology"/>
<keyword evidence="4 7" id="KW-0472">Membrane</keyword>
<dbReference type="PANTHER" id="PTHR30518">
    <property type="entry name" value="ENDOLYTIC MUREIN TRANSGLYCOSYLASE"/>
    <property type="match status" value="1"/>
</dbReference>
<evidence type="ECO:0000313" key="9">
    <source>
        <dbReference type="Proteomes" id="UP001302349"/>
    </source>
</evidence>
<name>A0ABZ0IRN4_9BACT</name>
<evidence type="ECO:0000256" key="4">
    <source>
        <dbReference type="ARBA" id="ARBA00023136"/>
    </source>
</evidence>
<dbReference type="InterPro" id="IPR003770">
    <property type="entry name" value="MLTG-like"/>
</dbReference>
<sequence>MTKRNVLVGAIVVFSTLVSSFAFYAYQVLFTPNFLTETEGDKPFIIEKAATFKDVQNSLYDNGYVTDLVSFSFLAKLMNYHEAVKPGYYIIRKDMSNIEAIRMLRAGLQQPVDITFSNVRLMSELPEKLSKNLMMSEEELKALLLSDSVAEAYGFTQQTFISMFIPNTYEVYWTITGKAFLDRMHSEYTKFWSAQRKEKADALGMTPVQVSTLAAIVQAESIKGEESATIAGLYLNRLKKSMPLQADPTLKFALGDFAIQRLLLKDLEIDSPYNTYRNAGLPPGPINMPTIQNIDAVLNYEKHKYLYMCAREDFSGYHAFATNLIDHNKNAKRFQDALNKAKIFR</sequence>
<dbReference type="HAMAP" id="MF_02065">
    <property type="entry name" value="MltG"/>
    <property type="match status" value="1"/>
</dbReference>
<dbReference type="NCBIfam" id="TIGR00247">
    <property type="entry name" value="endolytic transglycosylase MltG"/>
    <property type="match status" value="1"/>
</dbReference>
<dbReference type="EC" id="4.2.2.29" evidence="7"/>
<evidence type="ECO:0000256" key="5">
    <source>
        <dbReference type="ARBA" id="ARBA00023239"/>
    </source>
</evidence>
<keyword evidence="2 7" id="KW-0812">Transmembrane</keyword>
<dbReference type="Pfam" id="PF02618">
    <property type="entry name" value="YceG"/>
    <property type="match status" value="1"/>
</dbReference>
<dbReference type="RefSeq" id="WP_317489495.1">
    <property type="nucleotide sequence ID" value="NZ_CP136051.1"/>
</dbReference>
<reference evidence="8 9" key="1">
    <citation type="journal article" date="2023" name="Microbiol. Resour. Announc.">
        <title>Complete Genome Sequence of Imperialibacter roseus strain P4T.</title>
        <authorList>
            <person name="Tizabi D.R."/>
            <person name="Bachvaroff T."/>
            <person name="Hill R.T."/>
        </authorList>
    </citation>
    <scope>NUCLEOTIDE SEQUENCE [LARGE SCALE GENOMIC DNA]</scope>
    <source>
        <strain evidence="8 9">P4T</strain>
    </source>
</reference>
<protein>
    <recommendedName>
        <fullName evidence="7">Endolytic murein transglycosylase</fullName>
        <ecNumber evidence="7">4.2.2.29</ecNumber>
    </recommendedName>
    <alternativeName>
        <fullName evidence="7">Peptidoglycan lytic transglycosylase</fullName>
    </alternativeName>
    <alternativeName>
        <fullName evidence="7">Peptidoglycan polymerization terminase</fullName>
    </alternativeName>
</protein>
<keyword evidence="6 7" id="KW-0961">Cell wall biogenesis/degradation</keyword>
<dbReference type="Gene3D" id="3.30.1490.480">
    <property type="entry name" value="Endolytic murein transglycosylase"/>
    <property type="match status" value="1"/>
</dbReference>
<dbReference type="PANTHER" id="PTHR30518:SF2">
    <property type="entry name" value="ENDOLYTIC MUREIN TRANSGLYCOSYLASE"/>
    <property type="match status" value="1"/>
</dbReference>
<evidence type="ECO:0000256" key="3">
    <source>
        <dbReference type="ARBA" id="ARBA00022989"/>
    </source>
</evidence>
<feature type="site" description="Important for catalytic activity" evidence="7">
    <location>
        <position position="220"/>
    </location>
</feature>